<dbReference type="Proteomes" id="UP001199044">
    <property type="component" value="Unassembled WGS sequence"/>
</dbReference>
<reference evidence="3" key="1">
    <citation type="submission" date="2023-07" db="EMBL/GenBank/DDBJ databases">
        <title>Molecular identification of indigenous halophilic bacteria isolated from red sea cost, biodegradation of synthetic dyes and assessment of degraded metabolite toxicity.</title>
        <authorList>
            <person name="Chaieb K."/>
            <person name="Altayb H.N."/>
        </authorList>
    </citation>
    <scope>NUCLEOTIDE SEQUENCE [LARGE SCALE GENOMIC DNA]</scope>
    <source>
        <strain evidence="3">K20</strain>
    </source>
</reference>
<dbReference type="RefSeq" id="WP_225251952.1">
    <property type="nucleotide sequence ID" value="NZ_JAIWIU010000184.1"/>
</dbReference>
<sequence length="223" mass="25140">MRKYCVRYGAFIPLALSLPAWSADSFYSGQVGTDVWLAETQGSGSETDPSNVPSLYIAFEHQFPFLPNWAFHYTNLVEDDMAYDRYSYLFYYSVLNTELYRVDTGVKVSRFKDGSYVGANLQMYHFNATAVTFHSYGEVALPYMVIDAFAEMDIAHLGGDNVRYRDMSMGVQWQIPINMGTLALRAGYRESKVELNNLAIPSIVSDPRSITSSGLFIGARVIF</sequence>
<proteinExistence type="predicted"/>
<feature type="signal peptide" evidence="1">
    <location>
        <begin position="1"/>
        <end position="22"/>
    </location>
</feature>
<accession>A0ABS7YSC5</accession>
<gene>
    <name evidence="2" type="ORF">LDJ79_20895</name>
</gene>
<feature type="chain" id="PRO_5045212123" evidence="1">
    <location>
        <begin position="23"/>
        <end position="223"/>
    </location>
</feature>
<comment type="caution">
    <text evidence="2">The sequence shown here is derived from an EMBL/GenBank/DDBJ whole genome shotgun (WGS) entry which is preliminary data.</text>
</comment>
<evidence type="ECO:0000256" key="1">
    <source>
        <dbReference type="SAM" id="SignalP"/>
    </source>
</evidence>
<organism evidence="2 3">
    <name type="scientific">Vibrio tritonius</name>
    <dbReference type="NCBI Taxonomy" id="1435069"/>
    <lineage>
        <taxon>Bacteria</taxon>
        <taxon>Pseudomonadati</taxon>
        <taxon>Pseudomonadota</taxon>
        <taxon>Gammaproteobacteria</taxon>
        <taxon>Vibrionales</taxon>
        <taxon>Vibrionaceae</taxon>
        <taxon>Vibrio</taxon>
    </lineage>
</organism>
<name>A0ABS7YSC5_9VIBR</name>
<evidence type="ECO:0000313" key="2">
    <source>
        <dbReference type="EMBL" id="MCA2018586.1"/>
    </source>
</evidence>
<dbReference type="NCBIfam" id="TIGR04219">
    <property type="entry name" value="OMP_w_GlyGly"/>
    <property type="match status" value="1"/>
</dbReference>
<dbReference type="InterPro" id="IPR026387">
    <property type="entry name" value="OMP_w_GlyGly"/>
</dbReference>
<dbReference type="EMBL" id="JAIWIU010000184">
    <property type="protein sequence ID" value="MCA2018586.1"/>
    <property type="molecule type" value="Genomic_DNA"/>
</dbReference>
<keyword evidence="1" id="KW-0732">Signal</keyword>
<evidence type="ECO:0000313" key="3">
    <source>
        <dbReference type="Proteomes" id="UP001199044"/>
    </source>
</evidence>
<protein>
    <submittedName>
        <fullName evidence="2">TIGR04219 family outer membrane beta-barrel protein</fullName>
    </submittedName>
</protein>
<keyword evidence="3" id="KW-1185">Reference proteome</keyword>